<dbReference type="Gene3D" id="3.90.170.10">
    <property type="entry name" value="Adenylosuccinate Synthetase, subunit A, domain 3"/>
    <property type="match status" value="1"/>
</dbReference>
<proteinExistence type="inferred from homology"/>
<evidence type="ECO:0000313" key="10">
    <source>
        <dbReference type="EMBL" id="RIH82639.1"/>
    </source>
</evidence>
<feature type="binding site" evidence="8">
    <location>
        <begin position="355"/>
        <end position="361"/>
    </location>
    <ligand>
        <name>substrate</name>
    </ligand>
</feature>
<dbReference type="GO" id="GO:0044208">
    <property type="term" value="P:'de novo' AMP biosynthetic process"/>
    <property type="evidence" value="ECO:0007669"/>
    <property type="project" value="UniProtKB-UniRule"/>
</dbReference>
<dbReference type="SMART" id="SM00788">
    <property type="entry name" value="Adenylsucc_synt"/>
    <property type="match status" value="1"/>
</dbReference>
<evidence type="ECO:0000256" key="6">
    <source>
        <dbReference type="ARBA" id="ARBA00022842"/>
    </source>
</evidence>
<feature type="binding site" description="in other chain" evidence="8">
    <location>
        <position position="359"/>
    </location>
    <ligand>
        <name>IMP</name>
        <dbReference type="ChEBI" id="CHEBI:58053"/>
        <note>ligand shared between dimeric partners</note>
    </ligand>
</feature>
<dbReference type="InterPro" id="IPR042109">
    <property type="entry name" value="Adenylosuccinate_synth_dom1"/>
</dbReference>
<dbReference type="NCBIfam" id="NF002223">
    <property type="entry name" value="PRK01117.1"/>
    <property type="match status" value="1"/>
</dbReference>
<keyword evidence="6 8" id="KW-0460">Magnesium</keyword>
<reference evidence="10 11" key="1">
    <citation type="submission" date="2018-08" db="EMBL/GenBank/DDBJ databases">
        <title>Meiothermus luteus KCTC 52599 genome sequencing project.</title>
        <authorList>
            <person name="Da Costa M.S."/>
            <person name="Albuquerque L."/>
            <person name="Raposo P."/>
            <person name="Froufe H.J.C."/>
            <person name="Barroso C.S."/>
            <person name="Egas C."/>
        </authorList>
    </citation>
    <scope>NUCLEOTIDE SEQUENCE [LARGE SCALE GENOMIC DNA]</scope>
    <source>
        <strain evidence="10 11">KCTC 52599</strain>
    </source>
</reference>
<gene>
    <name evidence="8 10" type="primary">purA</name>
    <name evidence="10" type="ORF">Mlute_02428</name>
</gene>
<accession>A0A399EHT7</accession>
<name>A0A399EHT7_9DEIN</name>
<dbReference type="UniPathway" id="UPA00075">
    <property type="reaction ID" value="UER00335"/>
</dbReference>
<keyword evidence="2 8" id="KW-0436">Ligase</keyword>
<evidence type="ECO:0000313" key="11">
    <source>
        <dbReference type="Proteomes" id="UP000265800"/>
    </source>
</evidence>
<dbReference type="PANTHER" id="PTHR11846">
    <property type="entry name" value="ADENYLOSUCCINATE SYNTHETASE"/>
    <property type="match status" value="1"/>
</dbReference>
<dbReference type="GO" id="GO:0000287">
    <property type="term" value="F:magnesium ion binding"/>
    <property type="evidence" value="ECO:0007669"/>
    <property type="project" value="UniProtKB-UniRule"/>
</dbReference>
<feature type="binding site" description="in other chain" evidence="8">
    <location>
        <begin position="80"/>
        <end position="83"/>
    </location>
    <ligand>
        <name>IMP</name>
        <dbReference type="ChEBI" id="CHEBI:58053"/>
        <note>ligand shared between dimeric partners</note>
    </ligand>
</feature>
<protein>
    <recommendedName>
        <fullName evidence="8 9">Adenylosuccinate synthetase</fullName>
        <shortName evidence="8">AMPSase</shortName>
        <shortName evidence="8">AdSS</shortName>
        <ecNumber evidence="8 9">6.3.4.4</ecNumber>
    </recommendedName>
    <alternativeName>
        <fullName evidence="8">IMP--aspartate ligase</fullName>
    </alternativeName>
</protein>
<feature type="binding site" description="in other chain" evidence="8">
    <location>
        <position position="280"/>
    </location>
    <ligand>
        <name>IMP</name>
        <dbReference type="ChEBI" id="CHEBI:58053"/>
        <note>ligand shared between dimeric partners</note>
    </ligand>
</feature>
<dbReference type="InterPro" id="IPR042110">
    <property type="entry name" value="Adenylosuccinate_synth_dom2"/>
</dbReference>
<feature type="active site" description="Proton acceptor" evidence="8">
    <location>
        <position position="80"/>
    </location>
</feature>
<dbReference type="CDD" id="cd03108">
    <property type="entry name" value="AdSS"/>
    <property type="match status" value="1"/>
</dbReference>
<evidence type="ECO:0000256" key="3">
    <source>
        <dbReference type="ARBA" id="ARBA00022723"/>
    </source>
</evidence>
<evidence type="ECO:0000256" key="1">
    <source>
        <dbReference type="ARBA" id="ARBA00011738"/>
    </source>
</evidence>
<dbReference type="GO" id="GO:0004019">
    <property type="term" value="F:adenylosuccinate synthase activity"/>
    <property type="evidence" value="ECO:0007669"/>
    <property type="project" value="UniProtKB-UniRule"/>
</dbReference>
<dbReference type="InterPro" id="IPR042111">
    <property type="entry name" value="Adenylosuccinate_synth_dom3"/>
</dbReference>
<organism evidence="10 11">
    <name type="scientific">Meiothermus luteus</name>
    <dbReference type="NCBI Taxonomy" id="2026184"/>
    <lineage>
        <taxon>Bacteria</taxon>
        <taxon>Thermotogati</taxon>
        <taxon>Deinococcota</taxon>
        <taxon>Deinococci</taxon>
        <taxon>Thermales</taxon>
        <taxon>Thermaceae</taxon>
        <taxon>Meiothermus</taxon>
    </lineage>
</organism>
<feature type="binding site" evidence="8">
    <location>
        <position position="107"/>
    </location>
    <ligand>
        <name>Mg(2+)</name>
        <dbReference type="ChEBI" id="CHEBI:18420"/>
    </ligand>
</feature>
<comment type="caution">
    <text evidence="10">The sequence shown here is derived from an EMBL/GenBank/DDBJ whole genome shotgun (WGS) entry which is preliminary data.</text>
</comment>
<dbReference type="GO" id="GO:0005737">
    <property type="term" value="C:cytoplasm"/>
    <property type="evidence" value="ECO:0007669"/>
    <property type="project" value="UniProtKB-SubCell"/>
</dbReference>
<dbReference type="InterPro" id="IPR001114">
    <property type="entry name" value="Adenylosuccinate_synthetase"/>
</dbReference>
<feature type="binding site" evidence="8">
    <location>
        <position position="202"/>
    </location>
    <ligand>
        <name>IMP</name>
        <dbReference type="ChEBI" id="CHEBI:58053"/>
        <note>ligand shared between dimeric partners</note>
    </ligand>
</feature>
<comment type="subunit">
    <text evidence="1 8">Homodimer.</text>
</comment>
<dbReference type="GO" id="GO:0005525">
    <property type="term" value="F:GTP binding"/>
    <property type="evidence" value="ECO:0007669"/>
    <property type="project" value="UniProtKB-UniRule"/>
</dbReference>
<dbReference type="Pfam" id="PF00709">
    <property type="entry name" value="Adenylsucc_synt"/>
    <property type="match status" value="1"/>
</dbReference>
<feature type="binding site" description="in other chain" evidence="8">
    <location>
        <begin position="105"/>
        <end position="108"/>
    </location>
    <ligand>
        <name>IMP</name>
        <dbReference type="ChEBI" id="CHEBI:58053"/>
        <note>ligand shared between dimeric partners</note>
    </ligand>
</feature>
<feature type="active site" description="Proton donor" evidence="8">
    <location>
        <position position="108"/>
    </location>
</feature>
<feature type="binding site" evidence="8">
    <location>
        <position position="361"/>
    </location>
    <ligand>
        <name>GTP</name>
        <dbReference type="ChEBI" id="CHEBI:37565"/>
    </ligand>
</feature>
<feature type="binding site" description="in other chain" evidence="8">
    <location>
        <position position="295"/>
    </location>
    <ligand>
        <name>IMP</name>
        <dbReference type="ChEBI" id="CHEBI:58053"/>
        <note>ligand shared between dimeric partners</note>
    </ligand>
</feature>
<keyword evidence="8" id="KW-0963">Cytoplasm</keyword>
<feature type="binding site" evidence="8">
    <location>
        <begin position="107"/>
        <end position="109"/>
    </location>
    <ligand>
        <name>GTP</name>
        <dbReference type="ChEBI" id="CHEBI:37565"/>
    </ligand>
</feature>
<keyword evidence="5 8" id="KW-0658">Purine biosynthesis</keyword>
<feature type="binding site" description="in other chain" evidence="8">
    <location>
        <position position="188"/>
    </location>
    <ligand>
        <name>IMP</name>
        <dbReference type="ChEBI" id="CHEBI:58053"/>
        <note>ligand shared between dimeric partners</note>
    </ligand>
</feature>
<dbReference type="AlphaFoldDB" id="A0A399EHT7"/>
<comment type="cofactor">
    <cofactor evidence="8">
        <name>Mg(2+)</name>
        <dbReference type="ChEBI" id="CHEBI:18420"/>
    </cofactor>
    <text evidence="8">Binds 1 Mg(2+) ion per subunit.</text>
</comment>
<dbReference type="InterPro" id="IPR018220">
    <property type="entry name" value="Adenylosuccin_syn_GTP-bd"/>
</dbReference>
<keyword evidence="11" id="KW-1185">Reference proteome</keyword>
<dbReference type="PANTHER" id="PTHR11846:SF0">
    <property type="entry name" value="ADENYLOSUCCINATE SYNTHETASE"/>
    <property type="match status" value="1"/>
</dbReference>
<keyword evidence="4 8" id="KW-0547">Nucleotide-binding</keyword>
<evidence type="ECO:0000256" key="5">
    <source>
        <dbReference type="ARBA" id="ARBA00022755"/>
    </source>
</evidence>
<keyword evidence="7 8" id="KW-0342">GTP-binding</keyword>
<dbReference type="SUPFAM" id="SSF52540">
    <property type="entry name" value="P-loop containing nucleoside triphosphate hydrolases"/>
    <property type="match status" value="1"/>
</dbReference>
<dbReference type="Gene3D" id="3.40.440.10">
    <property type="entry name" value="Adenylosuccinate Synthetase, subunit A, domain 1"/>
    <property type="match status" value="1"/>
</dbReference>
<evidence type="ECO:0000256" key="8">
    <source>
        <dbReference type="HAMAP-Rule" id="MF_00011"/>
    </source>
</evidence>
<dbReference type="NCBIfam" id="TIGR00184">
    <property type="entry name" value="purA"/>
    <property type="match status" value="1"/>
</dbReference>
<dbReference type="EMBL" id="QWKZ01000102">
    <property type="protein sequence ID" value="RIH82639.1"/>
    <property type="molecule type" value="Genomic_DNA"/>
</dbReference>
<feature type="binding site" evidence="8">
    <location>
        <begin position="387"/>
        <end position="389"/>
    </location>
    <ligand>
        <name>GTP</name>
        <dbReference type="ChEBI" id="CHEBI:37565"/>
    </ligand>
</feature>
<evidence type="ECO:0000256" key="4">
    <source>
        <dbReference type="ARBA" id="ARBA00022741"/>
    </source>
</evidence>
<keyword evidence="3 8" id="KW-0479">Metal-binding</keyword>
<feature type="binding site" evidence="8">
    <location>
        <begin position="79"/>
        <end position="85"/>
    </location>
    <ligand>
        <name>GTP</name>
        <dbReference type="ChEBI" id="CHEBI:37565"/>
    </ligand>
</feature>
<dbReference type="PROSITE" id="PS01266">
    <property type="entry name" value="ADENYLOSUCCIN_SYN_1"/>
    <property type="match status" value="1"/>
</dbReference>
<evidence type="ECO:0000256" key="7">
    <source>
        <dbReference type="ARBA" id="ARBA00023134"/>
    </source>
</evidence>
<dbReference type="Proteomes" id="UP000265800">
    <property type="component" value="Unassembled WGS sequence"/>
</dbReference>
<feature type="binding site" evidence="8">
    <location>
        <begin position="452"/>
        <end position="454"/>
    </location>
    <ligand>
        <name>GTP</name>
        <dbReference type="ChEBI" id="CHEBI:37565"/>
    </ligand>
</feature>
<dbReference type="FunFam" id="3.90.170.10:FF:000001">
    <property type="entry name" value="Adenylosuccinate synthetase"/>
    <property type="match status" value="1"/>
</dbReference>
<feature type="binding site" evidence="8">
    <location>
        <position position="80"/>
    </location>
    <ligand>
        <name>Mg(2+)</name>
        <dbReference type="ChEBI" id="CHEBI:18420"/>
    </ligand>
</feature>
<dbReference type="HAMAP" id="MF_00011">
    <property type="entry name" value="Adenylosucc_synth"/>
    <property type="match status" value="1"/>
</dbReference>
<dbReference type="Gene3D" id="1.10.300.10">
    <property type="entry name" value="Adenylosuccinate Synthetase, subunit A, domain 2"/>
    <property type="match status" value="1"/>
</dbReference>
<dbReference type="InterPro" id="IPR027417">
    <property type="entry name" value="P-loop_NTPase"/>
</dbReference>
<evidence type="ECO:0000256" key="2">
    <source>
        <dbReference type="ARBA" id="ARBA00022598"/>
    </source>
</evidence>
<comment type="pathway">
    <text evidence="8 9">Purine metabolism; AMP biosynthesis via de novo pathway; AMP from IMP: step 1/2.</text>
</comment>
<sequence length="467" mass="51052">MAEVDEPKPAAWGRKLWVVCGLPSSVNPPVKPPTQGNTIPSLPLCKLHNPPRAVGFSRSALAIRLYPVPGIAIIGAQWGDEGKGKVTDALAQDADFVVRYQGGANAGHTVVAQGKTFKLNLLPTGVIHPQAVNVLGDGMVVDAFRFAEEMERIRVEGLEPRVLVSEKAHLVLPHHKHVESRNDFVGTTRRGIGPAYSDRARRVGIRVGDLLNEAVLRERVETLLAEKPNSTREAGWDTPQKALDDLYRMREILAPHIADTGYLLREAIKHGKKVLFEGAQATLLDLNYGDYPYVTSSHPTVGGILVGAGVNHKAINKVYGVAKAYATRVGNGPFPTELFGQEDEYLRQKGGEFGVTTGRPRRTGWLDLVLLKYACEVNGFDGLVLTKLDVLSGFPVVKVGVEHRPDGTVKYEEIPGWGDLSGIASRERLPASLKHFVELIEDYTETPVVMFSTSPRREDTFGAVSWV</sequence>
<comment type="similarity">
    <text evidence="8 9">Belongs to the adenylosuccinate synthetase family.</text>
</comment>
<evidence type="ECO:0000256" key="9">
    <source>
        <dbReference type="RuleBase" id="RU000520"/>
    </source>
</evidence>
<dbReference type="GO" id="GO:0046040">
    <property type="term" value="P:IMP metabolic process"/>
    <property type="evidence" value="ECO:0007669"/>
    <property type="project" value="TreeGrafter"/>
</dbReference>
<comment type="catalytic activity">
    <reaction evidence="8 9">
        <text>IMP + L-aspartate + GTP = N(6)-(1,2-dicarboxyethyl)-AMP + GDP + phosphate + 2 H(+)</text>
        <dbReference type="Rhea" id="RHEA:15753"/>
        <dbReference type="ChEBI" id="CHEBI:15378"/>
        <dbReference type="ChEBI" id="CHEBI:29991"/>
        <dbReference type="ChEBI" id="CHEBI:37565"/>
        <dbReference type="ChEBI" id="CHEBI:43474"/>
        <dbReference type="ChEBI" id="CHEBI:57567"/>
        <dbReference type="ChEBI" id="CHEBI:58053"/>
        <dbReference type="ChEBI" id="CHEBI:58189"/>
        <dbReference type="EC" id="6.3.4.4"/>
    </reaction>
</comment>
<dbReference type="EC" id="6.3.4.4" evidence="8 9"/>
<comment type="function">
    <text evidence="8">Plays an important role in the de novo pathway of purine nucleotide biosynthesis. Catalyzes the first committed step in the biosynthesis of AMP from IMP.</text>
</comment>
<comment type="subcellular location">
    <subcellularLocation>
        <location evidence="8">Cytoplasm</location>
    </subcellularLocation>
</comment>